<proteinExistence type="inferred from homology"/>
<feature type="binding site" evidence="8">
    <location>
        <position position="184"/>
    </location>
    <ligand>
        <name>ATP</name>
        <dbReference type="ChEBI" id="CHEBI:30616"/>
    </ligand>
</feature>
<keyword evidence="8" id="KW-0963">Cytoplasm</keyword>
<comment type="miscellaneous">
    <text evidence="8">The reaction proceeds by a bi uni uni bi ping pong mechanism.</text>
</comment>
<dbReference type="PANTHER" id="PTHR21299:SF1">
    <property type="entry name" value="PANTOATE--BETA-ALANINE LIGASE"/>
    <property type="match status" value="1"/>
</dbReference>
<dbReference type="Pfam" id="PF02569">
    <property type="entry name" value="Pantoate_ligase"/>
    <property type="match status" value="1"/>
</dbReference>
<organism evidence="10 11">
    <name type="scientific">Nakamurella flava</name>
    <dbReference type="NCBI Taxonomy" id="2576308"/>
    <lineage>
        <taxon>Bacteria</taxon>
        <taxon>Bacillati</taxon>
        <taxon>Actinomycetota</taxon>
        <taxon>Actinomycetes</taxon>
        <taxon>Nakamurellales</taxon>
        <taxon>Nakamurellaceae</taxon>
        <taxon>Nakamurella</taxon>
    </lineage>
</organism>
<accession>A0A4U6QJR5</accession>
<reference evidence="10 11" key="1">
    <citation type="submission" date="2019-05" db="EMBL/GenBank/DDBJ databases">
        <title>Nakamurella sp. N5BH11, whole genome shotgun sequence.</title>
        <authorList>
            <person name="Tuo L."/>
        </authorList>
    </citation>
    <scope>NUCLEOTIDE SEQUENCE [LARGE SCALE GENOMIC DNA]</scope>
    <source>
        <strain evidence="10 11">N5BH11</strain>
    </source>
</reference>
<evidence type="ECO:0000256" key="9">
    <source>
        <dbReference type="SAM" id="MobiDB-lite"/>
    </source>
</evidence>
<dbReference type="Proteomes" id="UP000306985">
    <property type="component" value="Unassembled WGS sequence"/>
</dbReference>
<evidence type="ECO:0000256" key="3">
    <source>
        <dbReference type="ARBA" id="ARBA00022598"/>
    </source>
</evidence>
<keyword evidence="6 8" id="KW-0067">ATP-binding</keyword>
<comment type="subunit">
    <text evidence="8">Homodimer.</text>
</comment>
<keyword evidence="5 8" id="KW-0547">Nucleotide-binding</keyword>
<feature type="binding site" evidence="8">
    <location>
        <position position="161"/>
    </location>
    <ligand>
        <name>(R)-pantoate</name>
        <dbReference type="ChEBI" id="CHEBI:15980"/>
    </ligand>
</feature>
<evidence type="ECO:0000313" key="10">
    <source>
        <dbReference type="EMBL" id="TKV60727.1"/>
    </source>
</evidence>
<evidence type="ECO:0000256" key="5">
    <source>
        <dbReference type="ARBA" id="ARBA00022741"/>
    </source>
</evidence>
<evidence type="ECO:0000256" key="4">
    <source>
        <dbReference type="ARBA" id="ARBA00022655"/>
    </source>
</evidence>
<feature type="binding site" evidence="8">
    <location>
        <position position="67"/>
    </location>
    <ligand>
        <name>(R)-pantoate</name>
        <dbReference type="ChEBI" id="CHEBI:15980"/>
    </ligand>
</feature>
<comment type="subcellular location">
    <subcellularLocation>
        <location evidence="8">Cytoplasm</location>
    </subcellularLocation>
</comment>
<feature type="binding site" evidence="8">
    <location>
        <begin position="155"/>
        <end position="158"/>
    </location>
    <ligand>
        <name>ATP</name>
        <dbReference type="ChEBI" id="CHEBI:30616"/>
    </ligand>
</feature>
<comment type="catalytic activity">
    <reaction evidence="7 8">
        <text>(R)-pantoate + beta-alanine + ATP = (R)-pantothenate + AMP + diphosphate + H(+)</text>
        <dbReference type="Rhea" id="RHEA:10912"/>
        <dbReference type="ChEBI" id="CHEBI:15378"/>
        <dbReference type="ChEBI" id="CHEBI:15980"/>
        <dbReference type="ChEBI" id="CHEBI:29032"/>
        <dbReference type="ChEBI" id="CHEBI:30616"/>
        <dbReference type="ChEBI" id="CHEBI:33019"/>
        <dbReference type="ChEBI" id="CHEBI:57966"/>
        <dbReference type="ChEBI" id="CHEBI:456215"/>
        <dbReference type="EC" id="6.3.2.1"/>
    </reaction>
</comment>
<gene>
    <name evidence="8" type="primary">panC</name>
    <name evidence="10" type="ORF">FDO65_03320</name>
</gene>
<dbReference type="AlphaFoldDB" id="A0A4U6QJR5"/>
<evidence type="ECO:0000256" key="2">
    <source>
        <dbReference type="ARBA" id="ARBA00009256"/>
    </source>
</evidence>
<dbReference type="PANTHER" id="PTHR21299">
    <property type="entry name" value="CYTIDYLATE KINASE/PANTOATE-BETA-ALANINE LIGASE"/>
    <property type="match status" value="1"/>
</dbReference>
<dbReference type="SUPFAM" id="SSF52374">
    <property type="entry name" value="Nucleotidylyl transferase"/>
    <property type="match status" value="1"/>
</dbReference>
<comment type="caution">
    <text evidence="10">The sequence shown here is derived from an EMBL/GenBank/DDBJ whole genome shotgun (WGS) entry which is preliminary data.</text>
</comment>
<dbReference type="GO" id="GO:0005524">
    <property type="term" value="F:ATP binding"/>
    <property type="evidence" value="ECO:0007669"/>
    <property type="project" value="UniProtKB-KW"/>
</dbReference>
<dbReference type="GO" id="GO:0015940">
    <property type="term" value="P:pantothenate biosynthetic process"/>
    <property type="evidence" value="ECO:0007669"/>
    <property type="project" value="UniProtKB-UniRule"/>
</dbReference>
<evidence type="ECO:0000256" key="1">
    <source>
        <dbReference type="ARBA" id="ARBA00004990"/>
    </source>
</evidence>
<feature type="binding site" evidence="8">
    <location>
        <position position="67"/>
    </location>
    <ligand>
        <name>beta-alanine</name>
        <dbReference type="ChEBI" id="CHEBI:57966"/>
    </ligand>
</feature>
<evidence type="ECO:0000256" key="6">
    <source>
        <dbReference type="ARBA" id="ARBA00022840"/>
    </source>
</evidence>
<keyword evidence="3 8" id="KW-0436">Ligase</keyword>
<dbReference type="Gene3D" id="3.40.50.620">
    <property type="entry name" value="HUPs"/>
    <property type="match status" value="1"/>
</dbReference>
<feature type="region of interest" description="Disordered" evidence="9">
    <location>
        <begin position="293"/>
        <end position="332"/>
    </location>
</feature>
<dbReference type="OrthoDB" id="9773087at2"/>
<dbReference type="GO" id="GO:0004592">
    <property type="term" value="F:pantoate-beta-alanine ligase activity"/>
    <property type="evidence" value="ECO:0007669"/>
    <property type="project" value="UniProtKB-UniRule"/>
</dbReference>
<keyword evidence="11" id="KW-1185">Reference proteome</keyword>
<evidence type="ECO:0000256" key="8">
    <source>
        <dbReference type="HAMAP-Rule" id="MF_00158"/>
    </source>
</evidence>
<dbReference type="EMBL" id="SZZH01000001">
    <property type="protein sequence ID" value="TKV60727.1"/>
    <property type="molecule type" value="Genomic_DNA"/>
</dbReference>
<dbReference type="NCBIfam" id="TIGR00018">
    <property type="entry name" value="panC"/>
    <property type="match status" value="1"/>
</dbReference>
<name>A0A4U6QJR5_9ACTN</name>
<sequence length="332" mass="34395">MITVRTVADLRAALGRERAAGRPVALVPTMGALHDGHLTLARRAAQDRAGNEPRPLVVMSIFVNPIQFNDAGDLAAYPRDEAADAELAAGAGVDILFAPEPAEVYPPGFATGIALRGPLVETLEGEVRGPAHFAGVTTVVGKLLNMARPDRAYFGAKDAQQARVVMAMVRDLDIDTTIVLVPTVREADGLAMSSRNRRLDPAARVQAAALFRALTAAVDAAAAGERRTAVLLERTRDVLAAADITPEYVALVDPGSFAPVTDLVELDGRPGILALAATVGGVRLIDNVEVPSSAGPAGSGAGPGSGAVPHTGRGLTGSVVEWSQDRPAGYRS</sequence>
<dbReference type="HAMAP" id="MF_00158">
    <property type="entry name" value="PanC"/>
    <property type="match status" value="1"/>
</dbReference>
<dbReference type="EC" id="6.3.2.1" evidence="8"/>
<dbReference type="Gene3D" id="3.30.1300.10">
    <property type="entry name" value="Pantoate-beta-alanine ligase, C-terminal domain"/>
    <property type="match status" value="1"/>
</dbReference>
<comment type="function">
    <text evidence="8">Catalyzes the condensation of pantoate with beta-alanine in an ATP-dependent reaction via a pantoyl-adenylate intermediate.</text>
</comment>
<feature type="active site" description="Proton donor" evidence="8">
    <location>
        <position position="37"/>
    </location>
</feature>
<dbReference type="GO" id="GO:0005829">
    <property type="term" value="C:cytosol"/>
    <property type="evidence" value="ECO:0007669"/>
    <property type="project" value="TreeGrafter"/>
</dbReference>
<dbReference type="InterPro" id="IPR042176">
    <property type="entry name" value="Pantoate_ligase_C"/>
</dbReference>
<evidence type="ECO:0000256" key="7">
    <source>
        <dbReference type="ARBA" id="ARBA00048258"/>
    </source>
</evidence>
<feature type="binding site" evidence="8">
    <location>
        <begin position="192"/>
        <end position="195"/>
    </location>
    <ligand>
        <name>ATP</name>
        <dbReference type="ChEBI" id="CHEBI:30616"/>
    </ligand>
</feature>
<dbReference type="InterPro" id="IPR014729">
    <property type="entry name" value="Rossmann-like_a/b/a_fold"/>
</dbReference>
<comment type="similarity">
    <text evidence="2 8">Belongs to the pantothenate synthetase family.</text>
</comment>
<comment type="pathway">
    <text evidence="1 8">Cofactor biosynthesis; (R)-pantothenate biosynthesis; (R)-pantothenate from (R)-pantoate and beta-alanine: step 1/1.</text>
</comment>
<protein>
    <recommendedName>
        <fullName evidence="8">Pantothenate synthetase</fullName>
        <shortName evidence="8">PS</shortName>
        <ecNumber evidence="8">6.3.2.1</ecNumber>
    </recommendedName>
    <alternativeName>
        <fullName evidence="8">Pantoate--beta-alanine ligase</fullName>
    </alternativeName>
    <alternativeName>
        <fullName evidence="8">Pantoate-activating enzyme</fullName>
    </alternativeName>
</protein>
<keyword evidence="4 8" id="KW-0566">Pantothenate biosynthesis</keyword>
<dbReference type="RefSeq" id="WP_137448030.1">
    <property type="nucleotide sequence ID" value="NZ_SZZH01000001.1"/>
</dbReference>
<feature type="binding site" evidence="8">
    <location>
        <begin position="30"/>
        <end position="37"/>
    </location>
    <ligand>
        <name>ATP</name>
        <dbReference type="ChEBI" id="CHEBI:30616"/>
    </ligand>
</feature>
<dbReference type="UniPathway" id="UPA00028">
    <property type="reaction ID" value="UER00005"/>
</dbReference>
<evidence type="ECO:0000313" key="11">
    <source>
        <dbReference type="Proteomes" id="UP000306985"/>
    </source>
</evidence>
<dbReference type="InterPro" id="IPR003721">
    <property type="entry name" value="Pantoate_ligase"/>
</dbReference>